<accession>A0ABN7LGV1</accession>
<feature type="region of interest" description="Disordered" evidence="1">
    <location>
        <begin position="139"/>
        <end position="170"/>
    </location>
</feature>
<proteinExistence type="predicted"/>
<dbReference type="Proteomes" id="UP000672526">
    <property type="component" value="Unassembled WGS sequence"/>
</dbReference>
<protein>
    <submittedName>
        <fullName evidence="2">Uncharacterized protein</fullName>
    </submittedName>
</protein>
<feature type="compositionally biased region" description="Polar residues" evidence="1">
    <location>
        <begin position="287"/>
        <end position="310"/>
    </location>
</feature>
<evidence type="ECO:0000313" key="3">
    <source>
        <dbReference type="Proteomes" id="UP000672526"/>
    </source>
</evidence>
<organism evidence="2 3">
    <name type="scientific">Paraburkholderia haematera</name>
    <dbReference type="NCBI Taxonomy" id="2793077"/>
    <lineage>
        <taxon>Bacteria</taxon>
        <taxon>Pseudomonadati</taxon>
        <taxon>Pseudomonadota</taxon>
        <taxon>Betaproteobacteria</taxon>
        <taxon>Burkholderiales</taxon>
        <taxon>Burkholderiaceae</taxon>
        <taxon>Paraburkholderia</taxon>
    </lineage>
</organism>
<feature type="compositionally biased region" description="Low complexity" evidence="1">
    <location>
        <begin position="206"/>
        <end position="215"/>
    </location>
</feature>
<feature type="compositionally biased region" description="Polar residues" evidence="1">
    <location>
        <begin position="334"/>
        <end position="348"/>
    </location>
</feature>
<keyword evidence="3" id="KW-1185">Reference proteome</keyword>
<feature type="region of interest" description="Disordered" evidence="1">
    <location>
        <begin position="334"/>
        <end position="369"/>
    </location>
</feature>
<reference evidence="2 3" key="1">
    <citation type="submission" date="2021-02" db="EMBL/GenBank/DDBJ databases">
        <authorList>
            <person name="Vanwijnsberghe S."/>
        </authorList>
    </citation>
    <scope>NUCLEOTIDE SEQUENCE [LARGE SCALE GENOMIC DNA]</scope>
    <source>
        <strain evidence="2 3">LMG 31837</strain>
    </source>
</reference>
<feature type="region of interest" description="Disordered" evidence="1">
    <location>
        <begin position="287"/>
        <end position="313"/>
    </location>
</feature>
<sequence length="369" mass="38834">MNRPLALIEGDLAIPKPLPFDSLPPPFGSGRRAAHSPYGLAQGAARLARPSRVSQGTKHILFYKLPPKRVDSHRFDMAMVEAKRYLDSGNVLPRSSRSDHILGAAIFAGCSLALAWLLVTCTVRDAGKARELTAKLPSVPALDGTPADRPQRPAPLAAKDKQVVPQSVGPAASAVPETAIANSTAAATIPRSGLATRSVVVAVAPASPAASHSAPTLTSGSRAKNNDRTRAAPRNQRTLQSQEITPRLTALASTREATRSYAEKAGHKVAVARMTATNVDDRLALSSTAGSATRPSVSKQAEWPGSSSSARDGAVGDAAWVNWAVQQSRTHVATRASTAADTDWNTRMTQRRVTDNPEAFRAGAGTSQK</sequence>
<comment type="caution">
    <text evidence="2">The sequence shown here is derived from an EMBL/GenBank/DDBJ whole genome shotgun (WGS) entry which is preliminary data.</text>
</comment>
<gene>
    <name evidence="2" type="ORF">R69888_02801</name>
</gene>
<evidence type="ECO:0000313" key="2">
    <source>
        <dbReference type="EMBL" id="CAE6747315.1"/>
    </source>
</evidence>
<name>A0ABN7LGV1_9BURK</name>
<evidence type="ECO:0000256" key="1">
    <source>
        <dbReference type="SAM" id="MobiDB-lite"/>
    </source>
</evidence>
<dbReference type="EMBL" id="CAJNBK010000006">
    <property type="protein sequence ID" value="CAE6747315.1"/>
    <property type="molecule type" value="Genomic_DNA"/>
</dbReference>
<feature type="compositionally biased region" description="Polar residues" evidence="1">
    <location>
        <begin position="235"/>
        <end position="244"/>
    </location>
</feature>
<feature type="region of interest" description="Disordered" evidence="1">
    <location>
        <begin position="206"/>
        <end position="245"/>
    </location>
</feature>